<proteinExistence type="predicted"/>
<evidence type="ECO:0000313" key="3">
    <source>
        <dbReference type="Proteomes" id="UP000541444"/>
    </source>
</evidence>
<dbReference type="EMBL" id="JACGCM010001406">
    <property type="protein sequence ID" value="KAF6155705.1"/>
    <property type="molecule type" value="Genomic_DNA"/>
</dbReference>
<dbReference type="AlphaFoldDB" id="A0A7J7MLA7"/>
<dbReference type="GO" id="GO:1990756">
    <property type="term" value="F:ubiquitin-like ligase-substrate adaptor activity"/>
    <property type="evidence" value="ECO:0007669"/>
    <property type="project" value="TreeGrafter"/>
</dbReference>
<feature type="non-terminal residue" evidence="2">
    <location>
        <position position="1"/>
    </location>
</feature>
<organism evidence="2 3">
    <name type="scientific">Kingdonia uniflora</name>
    <dbReference type="NCBI Taxonomy" id="39325"/>
    <lineage>
        <taxon>Eukaryota</taxon>
        <taxon>Viridiplantae</taxon>
        <taxon>Streptophyta</taxon>
        <taxon>Embryophyta</taxon>
        <taxon>Tracheophyta</taxon>
        <taxon>Spermatophyta</taxon>
        <taxon>Magnoliopsida</taxon>
        <taxon>Ranunculales</taxon>
        <taxon>Circaeasteraceae</taxon>
        <taxon>Kingdonia</taxon>
    </lineage>
</organism>
<name>A0A7J7MLA7_9MAGN</name>
<comment type="caution">
    <text evidence="2">The sequence shown here is derived from an EMBL/GenBank/DDBJ whole genome shotgun (WGS) entry which is preliminary data.</text>
</comment>
<accession>A0A7J7MLA7</accession>
<sequence length="376" mass="40695">GDHTVKIIYCQTGSCLKVLSGHHRNPWVVRSFHFYSSDHNRPIASIAFHAQGEVLAVASGHKVNANVHSGVKSNLETNVSPVPATFLFWPTLARDEGRTSNRSNRYVNRDVESDASLQPQMSAALGSQLDYLLSPMEISPLVSSSSHPVQDDTTYNSTSNETENAVSESTIISTIDMETTKEQPITSPILDTSYGPNNMPPVNLQSGGVGRTTPRHSRTGVEVTPCIYLSNLFVSTVFQMLLRSGVYGQLHQFFPFGDPMFWELPFLQGSLMGQSQAGLNPMLSLNDSLHESSSGFCTLGSNNIMAYDMGAHNVDVSIASSLIATGVSQSRLPARSGMRHRSSRSRSIAPAVCGDGGGFISIGQEKNDSQLNGRTE</sequence>
<dbReference type="GO" id="GO:0000045">
    <property type="term" value="P:autophagosome assembly"/>
    <property type="evidence" value="ECO:0007669"/>
    <property type="project" value="TreeGrafter"/>
</dbReference>
<dbReference type="PANTHER" id="PTHR22874">
    <property type="entry name" value="ACTIVATING MOLECULE IN BECN1-REGULATED AUTOPHAGY PROTEIN 1"/>
    <property type="match status" value="1"/>
</dbReference>
<dbReference type="GO" id="GO:0080008">
    <property type="term" value="C:Cul4-RING E3 ubiquitin ligase complex"/>
    <property type="evidence" value="ECO:0007669"/>
    <property type="project" value="TreeGrafter"/>
</dbReference>
<evidence type="ECO:0000313" key="2">
    <source>
        <dbReference type="EMBL" id="KAF6155705.1"/>
    </source>
</evidence>
<dbReference type="PANTHER" id="PTHR22874:SF1">
    <property type="entry name" value="ACTIVATING MOLECULE IN BECN1-REGULATED AUTOPHAGY PROTEIN 1"/>
    <property type="match status" value="1"/>
</dbReference>
<dbReference type="InterPro" id="IPR052596">
    <property type="entry name" value="AMBRA1_autophagy"/>
</dbReference>
<feature type="compositionally biased region" description="Polar residues" evidence="1">
    <location>
        <begin position="142"/>
        <end position="152"/>
    </location>
</feature>
<keyword evidence="3" id="KW-1185">Reference proteome</keyword>
<protein>
    <submittedName>
        <fullName evidence="2">Uncharacterized protein</fullName>
    </submittedName>
</protein>
<reference evidence="2 3" key="1">
    <citation type="journal article" date="2020" name="IScience">
        <title>Genome Sequencing of the Endangered Kingdonia uniflora (Circaeasteraceae, Ranunculales) Reveals Potential Mechanisms of Evolutionary Specialization.</title>
        <authorList>
            <person name="Sun Y."/>
            <person name="Deng T."/>
            <person name="Zhang A."/>
            <person name="Moore M.J."/>
            <person name="Landis J.B."/>
            <person name="Lin N."/>
            <person name="Zhang H."/>
            <person name="Zhang X."/>
            <person name="Huang J."/>
            <person name="Zhang X."/>
            <person name="Sun H."/>
            <person name="Wang H."/>
        </authorList>
    </citation>
    <scope>NUCLEOTIDE SEQUENCE [LARGE SCALE GENOMIC DNA]</scope>
    <source>
        <strain evidence="2">TB1705</strain>
        <tissue evidence="2">Leaf</tissue>
    </source>
</reference>
<dbReference type="OrthoDB" id="6363363at2759"/>
<feature type="compositionally biased region" description="Low complexity" evidence="1">
    <location>
        <begin position="153"/>
        <end position="164"/>
    </location>
</feature>
<evidence type="ECO:0000256" key="1">
    <source>
        <dbReference type="SAM" id="MobiDB-lite"/>
    </source>
</evidence>
<dbReference type="GO" id="GO:0000423">
    <property type="term" value="P:mitophagy"/>
    <property type="evidence" value="ECO:0007669"/>
    <property type="project" value="TreeGrafter"/>
</dbReference>
<gene>
    <name evidence="2" type="ORF">GIB67_007142</name>
</gene>
<dbReference type="Proteomes" id="UP000541444">
    <property type="component" value="Unassembled WGS sequence"/>
</dbReference>
<feature type="region of interest" description="Disordered" evidence="1">
    <location>
        <begin position="142"/>
        <end position="167"/>
    </location>
</feature>